<sequence>MILVCYECISWPYKLSTHNILSGLVDGKGIFWYQLHDSTKIFAFSSPSNPPFFFSFEKLTSFW</sequence>
<accession>A0A2P2R1X7</accession>
<name>A0A2P2R1X7_RHIMU</name>
<protein>
    <submittedName>
        <fullName evidence="1">Uncharacterized protein</fullName>
    </submittedName>
</protein>
<organism evidence="1">
    <name type="scientific">Rhizophora mucronata</name>
    <name type="common">Asiatic mangrove</name>
    <dbReference type="NCBI Taxonomy" id="61149"/>
    <lineage>
        <taxon>Eukaryota</taxon>
        <taxon>Viridiplantae</taxon>
        <taxon>Streptophyta</taxon>
        <taxon>Embryophyta</taxon>
        <taxon>Tracheophyta</taxon>
        <taxon>Spermatophyta</taxon>
        <taxon>Magnoliopsida</taxon>
        <taxon>eudicotyledons</taxon>
        <taxon>Gunneridae</taxon>
        <taxon>Pentapetalae</taxon>
        <taxon>rosids</taxon>
        <taxon>fabids</taxon>
        <taxon>Malpighiales</taxon>
        <taxon>Rhizophoraceae</taxon>
        <taxon>Rhizophora</taxon>
    </lineage>
</organism>
<evidence type="ECO:0000313" key="1">
    <source>
        <dbReference type="EMBL" id="MBX73263.1"/>
    </source>
</evidence>
<proteinExistence type="predicted"/>
<dbReference type="EMBL" id="GGEC01092779">
    <property type="protein sequence ID" value="MBX73263.1"/>
    <property type="molecule type" value="Transcribed_RNA"/>
</dbReference>
<dbReference type="AlphaFoldDB" id="A0A2P2R1X7"/>
<reference evidence="1" key="1">
    <citation type="submission" date="2018-02" db="EMBL/GenBank/DDBJ databases">
        <title>Rhizophora mucronata_Transcriptome.</title>
        <authorList>
            <person name="Meera S.P."/>
            <person name="Sreeshan A."/>
            <person name="Augustine A."/>
        </authorList>
    </citation>
    <scope>NUCLEOTIDE SEQUENCE</scope>
    <source>
        <tissue evidence="1">Leaf</tissue>
    </source>
</reference>